<sequence>MAKATPTVITRRNNPRRRNRRRKRGLTFPLSIAVPMLSTGAQVIEFGKHHGYREGLRELILYFGVDLRTGTPAFTTHYLRYGAYPLLGGILIHNVANKLGVNRALARAGIPFIRI</sequence>
<feature type="compositionally biased region" description="Basic residues" evidence="1">
    <location>
        <begin position="13"/>
        <end position="22"/>
    </location>
</feature>
<evidence type="ECO:0000313" key="2">
    <source>
        <dbReference type="EMBL" id="GAH90812.1"/>
    </source>
</evidence>
<protein>
    <submittedName>
        <fullName evidence="2">Uncharacterized protein</fullName>
    </submittedName>
</protein>
<dbReference type="EMBL" id="BARV01002297">
    <property type="protein sequence ID" value="GAH90812.1"/>
    <property type="molecule type" value="Genomic_DNA"/>
</dbReference>
<dbReference type="AlphaFoldDB" id="X1JA11"/>
<reference evidence="2" key="1">
    <citation type="journal article" date="2014" name="Front. Microbiol.">
        <title>High frequency of phylogenetically diverse reductive dehalogenase-homologous genes in deep subseafloor sedimentary metagenomes.</title>
        <authorList>
            <person name="Kawai M."/>
            <person name="Futagami T."/>
            <person name="Toyoda A."/>
            <person name="Takaki Y."/>
            <person name="Nishi S."/>
            <person name="Hori S."/>
            <person name="Arai W."/>
            <person name="Tsubouchi T."/>
            <person name="Morono Y."/>
            <person name="Uchiyama I."/>
            <person name="Ito T."/>
            <person name="Fujiyama A."/>
            <person name="Inagaki F."/>
            <person name="Takami H."/>
        </authorList>
    </citation>
    <scope>NUCLEOTIDE SEQUENCE</scope>
    <source>
        <strain evidence="2">Expedition CK06-06</strain>
    </source>
</reference>
<proteinExistence type="predicted"/>
<evidence type="ECO:0000256" key="1">
    <source>
        <dbReference type="SAM" id="MobiDB-lite"/>
    </source>
</evidence>
<gene>
    <name evidence="2" type="ORF">S06H3_06035</name>
</gene>
<feature type="region of interest" description="Disordered" evidence="1">
    <location>
        <begin position="1"/>
        <end position="22"/>
    </location>
</feature>
<organism evidence="2">
    <name type="scientific">marine sediment metagenome</name>
    <dbReference type="NCBI Taxonomy" id="412755"/>
    <lineage>
        <taxon>unclassified sequences</taxon>
        <taxon>metagenomes</taxon>
        <taxon>ecological metagenomes</taxon>
    </lineage>
</organism>
<accession>X1JA11</accession>
<name>X1JA11_9ZZZZ</name>
<comment type="caution">
    <text evidence="2">The sequence shown here is derived from an EMBL/GenBank/DDBJ whole genome shotgun (WGS) entry which is preliminary data.</text>
</comment>